<name>A0A7W7Y7J8_9BACT</name>
<keyword evidence="2 3" id="KW-0808">Transferase</keyword>
<gene>
    <name evidence="5" type="ORF">HNQ65_000451</name>
</gene>
<dbReference type="EMBL" id="JACHIG010000001">
    <property type="protein sequence ID" value="MBB5030897.1"/>
    <property type="molecule type" value="Genomic_DNA"/>
</dbReference>
<dbReference type="InterPro" id="IPR018201">
    <property type="entry name" value="Ketoacyl_synth_AS"/>
</dbReference>
<dbReference type="Pfam" id="PF00109">
    <property type="entry name" value="ketoacyl-synt"/>
    <property type="match status" value="1"/>
</dbReference>
<protein>
    <submittedName>
        <fullName evidence="5">3-oxoacyl-[acyl-carrier-protein] synthase II</fullName>
        <ecNumber evidence="5">2.3.1.179</ecNumber>
    </submittedName>
</protein>
<dbReference type="PANTHER" id="PTHR11712:SF336">
    <property type="entry name" value="3-OXOACYL-[ACYL-CARRIER-PROTEIN] SYNTHASE, MITOCHONDRIAL"/>
    <property type="match status" value="1"/>
</dbReference>
<dbReference type="PROSITE" id="PS00606">
    <property type="entry name" value="KS3_1"/>
    <property type="match status" value="1"/>
</dbReference>
<comment type="caution">
    <text evidence="5">The sequence shown here is derived from an EMBL/GenBank/DDBJ whole genome shotgun (WGS) entry which is preliminary data.</text>
</comment>
<dbReference type="PROSITE" id="PS52004">
    <property type="entry name" value="KS3_2"/>
    <property type="match status" value="1"/>
</dbReference>
<evidence type="ECO:0000256" key="2">
    <source>
        <dbReference type="ARBA" id="ARBA00022679"/>
    </source>
</evidence>
<evidence type="ECO:0000313" key="6">
    <source>
        <dbReference type="Proteomes" id="UP000590740"/>
    </source>
</evidence>
<dbReference type="GO" id="GO:0004315">
    <property type="term" value="F:3-oxoacyl-[acyl-carrier-protein] synthase activity"/>
    <property type="evidence" value="ECO:0007669"/>
    <property type="project" value="UniProtKB-EC"/>
</dbReference>
<dbReference type="EC" id="2.3.1.179" evidence="5"/>
<keyword evidence="6" id="KW-1185">Reference proteome</keyword>
<evidence type="ECO:0000259" key="4">
    <source>
        <dbReference type="PROSITE" id="PS52004"/>
    </source>
</evidence>
<dbReference type="InterPro" id="IPR020841">
    <property type="entry name" value="PKS_Beta-ketoAc_synthase_dom"/>
</dbReference>
<keyword evidence="5" id="KW-0012">Acyltransferase</keyword>
<dbReference type="Proteomes" id="UP000590740">
    <property type="component" value="Unassembled WGS sequence"/>
</dbReference>
<dbReference type="GO" id="GO:0005829">
    <property type="term" value="C:cytosol"/>
    <property type="evidence" value="ECO:0007669"/>
    <property type="project" value="TreeGrafter"/>
</dbReference>
<dbReference type="SUPFAM" id="SSF53901">
    <property type="entry name" value="Thiolase-like"/>
    <property type="match status" value="1"/>
</dbReference>
<dbReference type="InterPro" id="IPR014031">
    <property type="entry name" value="Ketoacyl_synth_C"/>
</dbReference>
<feature type="domain" description="Ketosynthase family 3 (KS3)" evidence="4">
    <location>
        <begin position="1"/>
        <end position="386"/>
    </location>
</feature>
<dbReference type="InterPro" id="IPR000794">
    <property type="entry name" value="Beta-ketoacyl_synthase"/>
</dbReference>
<dbReference type="InterPro" id="IPR016039">
    <property type="entry name" value="Thiolase-like"/>
</dbReference>
<evidence type="ECO:0000256" key="1">
    <source>
        <dbReference type="ARBA" id="ARBA00008467"/>
    </source>
</evidence>
<dbReference type="AlphaFoldDB" id="A0A7W7Y7J8"/>
<reference evidence="5 6" key="1">
    <citation type="submission" date="2020-08" db="EMBL/GenBank/DDBJ databases">
        <title>Genomic Encyclopedia of Type Strains, Phase IV (KMG-IV): sequencing the most valuable type-strain genomes for metagenomic binning, comparative biology and taxonomic classification.</title>
        <authorList>
            <person name="Goeker M."/>
        </authorList>
    </citation>
    <scope>NUCLEOTIDE SEQUENCE [LARGE SCALE GENOMIC DNA]</scope>
    <source>
        <strain evidence="5 6">DSM 12252</strain>
    </source>
</reference>
<organism evidence="5 6">
    <name type="scientific">Prosthecobacter vanneervenii</name>
    <dbReference type="NCBI Taxonomy" id="48466"/>
    <lineage>
        <taxon>Bacteria</taxon>
        <taxon>Pseudomonadati</taxon>
        <taxon>Verrucomicrobiota</taxon>
        <taxon>Verrucomicrobiia</taxon>
        <taxon>Verrucomicrobiales</taxon>
        <taxon>Verrucomicrobiaceae</taxon>
        <taxon>Prosthecobacter</taxon>
    </lineage>
</organism>
<evidence type="ECO:0000313" key="5">
    <source>
        <dbReference type="EMBL" id="MBB5030897.1"/>
    </source>
</evidence>
<proteinExistence type="inferred from homology"/>
<dbReference type="InterPro" id="IPR014030">
    <property type="entry name" value="Ketoacyl_synth_N"/>
</dbReference>
<dbReference type="Gene3D" id="3.40.47.10">
    <property type="match status" value="1"/>
</dbReference>
<accession>A0A7W7Y7J8</accession>
<dbReference type="RefSeq" id="WP_184337849.1">
    <property type="nucleotide sequence ID" value="NZ_JACHIG010000001.1"/>
</dbReference>
<evidence type="ECO:0000256" key="3">
    <source>
        <dbReference type="RuleBase" id="RU003694"/>
    </source>
</evidence>
<dbReference type="GO" id="GO:0006633">
    <property type="term" value="P:fatty acid biosynthetic process"/>
    <property type="evidence" value="ECO:0007669"/>
    <property type="project" value="InterPro"/>
</dbReference>
<dbReference type="Pfam" id="PF02801">
    <property type="entry name" value="Ketoacyl-synt_C"/>
    <property type="match status" value="1"/>
</dbReference>
<sequence length="387" mass="39931">MESVFITAVETACALGMCVEECVTALHQQRSGLVMNADVLGGEFASLSIGSFPDRSLVKGRRYGAAGNAAHKVAALAVQRAGWSAAQTRESWIFGASSRGNVGESLGVNSWRRPLRKFSASNTMHSEIPAAVSIELGVRGPWQMISNGCSSGLDALGLAWMAVLSGAAPRAIVVAVDLPLIPALLRDFQDTGLLSTNGINNPFATEGPHTTSGFLPGEAAVAVTLERGNSGRPKLCKLEHYSANSDAYDTLMIPADGGGISECVNAVLHAGDPARVVALCPHATGTLNHARVEPPALLRALEGRAVPLLPLKPQTGHTLGASGLLDVALLAASMGQRHLPATLPGLTPPTCGLPLNESPLPLHSGDRLLKLASGMGGHNAAVSLAVV</sequence>
<comment type="similarity">
    <text evidence="1 3">Belongs to the thiolase-like superfamily. Beta-ketoacyl-ACP synthases family.</text>
</comment>
<dbReference type="PANTHER" id="PTHR11712">
    <property type="entry name" value="POLYKETIDE SYNTHASE-RELATED"/>
    <property type="match status" value="1"/>
</dbReference>